<keyword evidence="1" id="KW-0812">Transmembrane</keyword>
<feature type="transmembrane region" description="Helical" evidence="1">
    <location>
        <begin position="179"/>
        <end position="197"/>
    </location>
</feature>
<dbReference type="EMBL" id="CP000626">
    <property type="protein sequence ID" value="ABQ18792.1"/>
    <property type="molecule type" value="Genomic_DNA"/>
</dbReference>
<organism evidence="2 3">
    <name type="scientific">Vibrio cholerae serotype O1 (strain ATCC 39541 / Classical Ogawa 395 / O395)</name>
    <dbReference type="NCBI Taxonomy" id="345073"/>
    <lineage>
        <taxon>Bacteria</taxon>
        <taxon>Pseudomonadati</taxon>
        <taxon>Pseudomonadota</taxon>
        <taxon>Gammaproteobacteria</taxon>
        <taxon>Vibrionales</taxon>
        <taxon>Vibrionaceae</taxon>
        <taxon>Vibrio</taxon>
    </lineage>
</organism>
<name>A0A0H3AFZ1_VIBC3</name>
<dbReference type="RefSeq" id="WP_000877436.1">
    <property type="nucleotide sequence ID" value="NC_009456.1"/>
</dbReference>
<dbReference type="PATRIC" id="fig|345073.21.peg.3091"/>
<dbReference type="Proteomes" id="UP000000249">
    <property type="component" value="Chromosome 2"/>
</dbReference>
<keyword evidence="1" id="KW-1133">Transmembrane helix</keyword>
<dbReference type="KEGG" id="vco:VC0395_0896"/>
<sequence length="227" mass="26443">MKYRSKWELCFNAYKKECTRIVIFKESLKFISFKFKALIFISIILFGIFLALAIISAINNNRDMYYVYLVAFLFFETSSLISVFKAQKKYTNEEYSDYELSQAPPEDYKDQKARYLKFRRALRLNDIEQSHVSGILEILESRIAVCENSGVSVQKIVGFSITFAMSVLVATMKSLTIQTIAQIGVIGVFSIAFVYILHKLTPNTREQLYELKYFLTMFSYEDHEKSL</sequence>
<feature type="transmembrane region" description="Helical" evidence="1">
    <location>
        <begin position="37"/>
        <end position="58"/>
    </location>
</feature>
<gene>
    <name evidence="2" type="ordered locus">VC0395_0896</name>
</gene>
<dbReference type="KEGG" id="vcr:VC395_A0373"/>
<protein>
    <submittedName>
        <fullName evidence="2">Uncharacterized protein</fullName>
    </submittedName>
</protein>
<dbReference type="AlphaFoldDB" id="A0A0H3AFZ1"/>
<dbReference type="OrthoDB" id="9971163at2"/>
<proteinExistence type="predicted"/>
<evidence type="ECO:0000313" key="2">
    <source>
        <dbReference type="EMBL" id="ABQ18792.1"/>
    </source>
</evidence>
<reference evidence="2 3" key="1">
    <citation type="submission" date="2007-03" db="EMBL/GenBank/DDBJ databases">
        <authorList>
            <person name="Heidelberg J."/>
        </authorList>
    </citation>
    <scope>NUCLEOTIDE SEQUENCE [LARGE SCALE GENOMIC DNA]</scope>
    <source>
        <strain evidence="3">ATCC 39541 / Classical Ogawa 395 / O395</strain>
    </source>
</reference>
<feature type="transmembrane region" description="Helical" evidence="1">
    <location>
        <begin position="156"/>
        <end position="173"/>
    </location>
</feature>
<keyword evidence="1" id="KW-0472">Membrane</keyword>
<feature type="transmembrane region" description="Helical" evidence="1">
    <location>
        <begin position="64"/>
        <end position="84"/>
    </location>
</feature>
<accession>A0A0H3AFZ1</accession>
<evidence type="ECO:0000256" key="1">
    <source>
        <dbReference type="SAM" id="Phobius"/>
    </source>
</evidence>
<evidence type="ECO:0000313" key="3">
    <source>
        <dbReference type="Proteomes" id="UP000000249"/>
    </source>
</evidence>
<dbReference type="KEGG" id="vcr:VC395_A0331"/>